<organism evidence="4 5">
    <name type="scientific">Halopseudomonas sabulinigri</name>
    <dbReference type="NCBI Taxonomy" id="472181"/>
    <lineage>
        <taxon>Bacteria</taxon>
        <taxon>Pseudomonadati</taxon>
        <taxon>Pseudomonadota</taxon>
        <taxon>Gammaproteobacteria</taxon>
        <taxon>Pseudomonadales</taxon>
        <taxon>Pseudomonadaceae</taxon>
        <taxon>Halopseudomonas</taxon>
    </lineage>
</organism>
<dbReference type="SMART" id="SM00257">
    <property type="entry name" value="LysM"/>
    <property type="match status" value="1"/>
</dbReference>
<sequence>MPNSNEYIVQTGDTLTAIARQHGTSSKELQERNPIIRSPDNIQSGWKLKLPPRDAAANDASIVSAPTPANTSRSSLPPARHTDDCSSTQTQAGSPCTAELVDVVHVTGDPHLYVLTEEQATVLNREIDRVQALMDELEASLAAARQRVDCQKEQSPDAECACARCKKEEWNRKAEEAGLLSIDPPAAQPQPTLTSEEDIQGQLTKLRQAREWYIAYSPVRALDAGNMLESNWEPLRAEKIKQLDAEIVRLRGMLKSEPEDGSSLANGAMPNVDYGWRGSRQTQRERGSRQRSGITVVEVSLFGRPDRRYYVAARFHEQVDWKIKVSTRVLKGKSFGRQLGKQLLDEIRKEIGNDRRASPLGSLEAKLVSWSSQNDNLLNSLHKETAWTSNSDDAAPYAVSAEAHALRFAASASAGVNSWNPAEGNIEVGAKGSAAYSLGEAAVAFTAFFPSQGGRTMQLAYRNANGEAVLHPFGVFRLQGKLEFSAFLGAQVQGHARATAQYKPSDEGPSGATALFGSPRLETSRGGYIGVKGDAFGGVQAGGALSGALQWIEPSKVGRGKVVSGQSNASSSWTSLAEIKAEGNGALGIGAGFDFGLTIRSDRLALNCNGRLVFGPGASGGFATVVDLENTYKVVRLFCDALAEVDYYYLLSVNEDAFRYLVQGLYQVLSTPGKAAIKVFEQGALELDLWWKSRQASKLEAENMANYLLTHQAVLVDGERLSLGKLPPEVLGPIVYLLSESFIESWHEKQERALVLLLSHIRSWRQMIKLLECCSPKGENVNAMDSLNRLNRLLDAREQGEFNRFMRTLSVAQGAHSAASVGLAWTPSAPLNKRETLLAAQRSGQFDGLA</sequence>
<feature type="region of interest" description="Disordered" evidence="2">
    <location>
        <begin position="176"/>
        <end position="199"/>
    </location>
</feature>
<dbReference type="SUPFAM" id="SSF54106">
    <property type="entry name" value="LysM domain"/>
    <property type="match status" value="1"/>
</dbReference>
<protein>
    <submittedName>
        <fullName evidence="4">LysM domain-containing protein</fullName>
    </submittedName>
</protein>
<dbReference type="AlphaFoldDB" id="A0A1H1VEG2"/>
<name>A0A1H1VEG2_9GAMM</name>
<feature type="domain" description="LysM" evidence="3">
    <location>
        <begin position="5"/>
        <end position="50"/>
    </location>
</feature>
<dbReference type="EMBL" id="LT629763">
    <property type="protein sequence ID" value="SDS82796.1"/>
    <property type="molecule type" value="Genomic_DNA"/>
</dbReference>
<evidence type="ECO:0000313" key="4">
    <source>
        <dbReference type="EMBL" id="SDS82796.1"/>
    </source>
</evidence>
<gene>
    <name evidence="4" type="ORF">SAMN05216271_2845</name>
</gene>
<feature type="coiled-coil region" evidence="1">
    <location>
        <begin position="120"/>
        <end position="154"/>
    </location>
</feature>
<dbReference type="CDD" id="cd00118">
    <property type="entry name" value="LysM"/>
    <property type="match status" value="1"/>
</dbReference>
<reference evidence="5" key="1">
    <citation type="submission" date="2016-10" db="EMBL/GenBank/DDBJ databases">
        <authorList>
            <person name="Varghese N."/>
            <person name="Submissions S."/>
        </authorList>
    </citation>
    <scope>NUCLEOTIDE SEQUENCE [LARGE SCALE GENOMIC DNA]</scope>
    <source>
        <strain evidence="5">JCM 14963</strain>
    </source>
</reference>
<proteinExistence type="predicted"/>
<feature type="region of interest" description="Disordered" evidence="2">
    <location>
        <begin position="20"/>
        <end position="92"/>
    </location>
</feature>
<evidence type="ECO:0000256" key="1">
    <source>
        <dbReference type="SAM" id="Coils"/>
    </source>
</evidence>
<evidence type="ECO:0000313" key="5">
    <source>
        <dbReference type="Proteomes" id="UP000243413"/>
    </source>
</evidence>
<dbReference type="Proteomes" id="UP000243413">
    <property type="component" value="Chromosome I"/>
</dbReference>
<dbReference type="STRING" id="472181.SAMN05216271_2845"/>
<feature type="region of interest" description="Disordered" evidence="2">
    <location>
        <begin position="258"/>
        <end position="291"/>
    </location>
</feature>
<dbReference type="RefSeq" id="WP_092287524.1">
    <property type="nucleotide sequence ID" value="NZ_LT629763.1"/>
</dbReference>
<evidence type="ECO:0000256" key="2">
    <source>
        <dbReference type="SAM" id="MobiDB-lite"/>
    </source>
</evidence>
<dbReference type="Gene3D" id="3.10.350.10">
    <property type="entry name" value="LysM domain"/>
    <property type="match status" value="1"/>
</dbReference>
<dbReference type="InterPro" id="IPR036779">
    <property type="entry name" value="LysM_dom_sf"/>
</dbReference>
<evidence type="ECO:0000259" key="3">
    <source>
        <dbReference type="PROSITE" id="PS51782"/>
    </source>
</evidence>
<dbReference type="InterPro" id="IPR018392">
    <property type="entry name" value="LysM"/>
</dbReference>
<dbReference type="OrthoDB" id="5835015at2"/>
<dbReference type="PROSITE" id="PS51782">
    <property type="entry name" value="LYSM"/>
    <property type="match status" value="1"/>
</dbReference>
<keyword evidence="1" id="KW-0175">Coiled coil</keyword>
<dbReference type="Pfam" id="PF01476">
    <property type="entry name" value="LysM"/>
    <property type="match status" value="1"/>
</dbReference>
<accession>A0A1H1VEG2</accession>